<keyword evidence="4 6" id="KW-0648">Protein biosynthesis</keyword>
<reference evidence="7 8" key="1">
    <citation type="submission" date="2020-07" db="EMBL/GenBank/DDBJ databases">
        <title>Facklamia lactis sp. nov., isolated from raw milk.</title>
        <authorList>
            <person name="Doll E.V."/>
            <person name="Huptas C."/>
            <person name="Staib L."/>
            <person name="Wenning M."/>
            <person name="Scherer S."/>
        </authorList>
    </citation>
    <scope>NUCLEOTIDE SEQUENCE [LARGE SCALE GENOMIC DNA]</scope>
    <source>
        <strain evidence="7 8">DSM 111018</strain>
    </source>
</reference>
<dbReference type="InterPro" id="IPR023635">
    <property type="entry name" value="Peptide_deformylase"/>
</dbReference>
<feature type="binding site" evidence="6">
    <location>
        <position position="159"/>
    </location>
    <ligand>
        <name>Fe cation</name>
        <dbReference type="ChEBI" id="CHEBI:24875"/>
    </ligand>
</feature>
<evidence type="ECO:0000256" key="1">
    <source>
        <dbReference type="ARBA" id="ARBA00010759"/>
    </source>
</evidence>
<name>A0ABS0LR70_9LACT</name>
<evidence type="ECO:0000313" key="8">
    <source>
        <dbReference type="Proteomes" id="UP000721415"/>
    </source>
</evidence>
<organism evidence="7 8">
    <name type="scientific">Facklamia lactis</name>
    <dbReference type="NCBI Taxonomy" id="2749967"/>
    <lineage>
        <taxon>Bacteria</taxon>
        <taxon>Bacillati</taxon>
        <taxon>Bacillota</taxon>
        <taxon>Bacilli</taxon>
        <taxon>Lactobacillales</taxon>
        <taxon>Aerococcaceae</taxon>
        <taxon>Facklamia</taxon>
    </lineage>
</organism>
<comment type="function">
    <text evidence="6">Removes the formyl group from the N-terminal Met of newly synthesized proteins. Requires at least a dipeptide for an efficient rate of reaction. N-terminal L-methionine is a prerequisite for activity but the enzyme has broad specificity at other positions.</text>
</comment>
<feature type="binding site" evidence="6">
    <location>
        <position position="163"/>
    </location>
    <ligand>
        <name>Fe cation</name>
        <dbReference type="ChEBI" id="CHEBI:24875"/>
    </ligand>
</feature>
<dbReference type="EMBL" id="JACBXQ010000004">
    <property type="protein sequence ID" value="MBG9986651.1"/>
    <property type="molecule type" value="Genomic_DNA"/>
</dbReference>
<evidence type="ECO:0000256" key="5">
    <source>
        <dbReference type="ARBA" id="ARBA00023004"/>
    </source>
</evidence>
<feature type="binding site" evidence="6">
    <location>
        <position position="116"/>
    </location>
    <ligand>
        <name>Fe cation</name>
        <dbReference type="ChEBI" id="CHEBI:24875"/>
    </ligand>
</feature>
<dbReference type="PRINTS" id="PR01576">
    <property type="entry name" value="PDEFORMYLASE"/>
</dbReference>
<evidence type="ECO:0000256" key="3">
    <source>
        <dbReference type="ARBA" id="ARBA00022801"/>
    </source>
</evidence>
<feature type="active site" evidence="6">
    <location>
        <position position="160"/>
    </location>
</feature>
<dbReference type="Pfam" id="PF01327">
    <property type="entry name" value="Pep_deformylase"/>
    <property type="match status" value="1"/>
</dbReference>
<evidence type="ECO:0000256" key="6">
    <source>
        <dbReference type="HAMAP-Rule" id="MF_00163"/>
    </source>
</evidence>
<dbReference type="GO" id="GO:0042586">
    <property type="term" value="F:peptide deformylase activity"/>
    <property type="evidence" value="ECO:0007669"/>
    <property type="project" value="UniProtKB-EC"/>
</dbReference>
<dbReference type="EC" id="3.5.1.88" evidence="6"/>
<dbReference type="SUPFAM" id="SSF56420">
    <property type="entry name" value="Peptide deformylase"/>
    <property type="match status" value="1"/>
</dbReference>
<dbReference type="RefSeq" id="WP_197115573.1">
    <property type="nucleotide sequence ID" value="NZ_JACBXQ010000004.1"/>
</dbReference>
<accession>A0ABS0LR70</accession>
<keyword evidence="5 6" id="KW-0408">Iron</keyword>
<dbReference type="Gene3D" id="3.90.45.10">
    <property type="entry name" value="Peptide deformylase"/>
    <property type="match status" value="1"/>
</dbReference>
<comment type="catalytic activity">
    <reaction evidence="6">
        <text>N-terminal N-formyl-L-methionyl-[peptide] + H2O = N-terminal L-methionyl-[peptide] + formate</text>
        <dbReference type="Rhea" id="RHEA:24420"/>
        <dbReference type="Rhea" id="RHEA-COMP:10639"/>
        <dbReference type="Rhea" id="RHEA-COMP:10640"/>
        <dbReference type="ChEBI" id="CHEBI:15377"/>
        <dbReference type="ChEBI" id="CHEBI:15740"/>
        <dbReference type="ChEBI" id="CHEBI:49298"/>
        <dbReference type="ChEBI" id="CHEBI:64731"/>
        <dbReference type="EC" id="3.5.1.88"/>
    </reaction>
</comment>
<comment type="caution">
    <text evidence="7">The sequence shown here is derived from an EMBL/GenBank/DDBJ whole genome shotgun (WGS) entry which is preliminary data.</text>
</comment>
<keyword evidence="2 6" id="KW-0479">Metal-binding</keyword>
<proteinExistence type="inferred from homology"/>
<sequence>MLTMQDIVLEGHPSLRTPAEKVEFPLSEELEIKAKEMLEFLKNSQDEDLAAKNELRAGVGLAAPQINLNKQIFAMQIYKYDEEGHKVGEEISQVFINPVIIRHSVQLAALSEGEGCLSVNREVAGYVPRPKIITIEYQDLEGEKHTLKLRNYQAIVAQHEIDHLHGIMFYDHINQEKPWGKTEDLTIL</sequence>
<comment type="similarity">
    <text evidence="1 6">Belongs to the polypeptide deformylase family.</text>
</comment>
<dbReference type="PANTHER" id="PTHR10458">
    <property type="entry name" value="PEPTIDE DEFORMYLASE"/>
    <property type="match status" value="1"/>
</dbReference>
<protein>
    <recommendedName>
        <fullName evidence="6">Peptide deformylase</fullName>
        <shortName evidence="6">PDF</shortName>
        <ecNumber evidence="6">3.5.1.88</ecNumber>
    </recommendedName>
    <alternativeName>
        <fullName evidence="6">Polypeptide deformylase</fullName>
    </alternativeName>
</protein>
<dbReference type="PANTHER" id="PTHR10458:SF8">
    <property type="entry name" value="PEPTIDE DEFORMYLASE 2"/>
    <property type="match status" value="1"/>
</dbReference>
<dbReference type="Proteomes" id="UP000721415">
    <property type="component" value="Unassembled WGS sequence"/>
</dbReference>
<comment type="cofactor">
    <cofactor evidence="6">
        <name>Fe(2+)</name>
        <dbReference type="ChEBI" id="CHEBI:29033"/>
    </cofactor>
    <text evidence="6">Binds 1 Fe(2+) ion.</text>
</comment>
<dbReference type="PIRSF" id="PIRSF004749">
    <property type="entry name" value="Pep_def"/>
    <property type="match status" value="1"/>
</dbReference>
<keyword evidence="3 6" id="KW-0378">Hydrolase</keyword>
<evidence type="ECO:0000256" key="4">
    <source>
        <dbReference type="ARBA" id="ARBA00022917"/>
    </source>
</evidence>
<dbReference type="InterPro" id="IPR036821">
    <property type="entry name" value="Peptide_deformylase_sf"/>
</dbReference>
<keyword evidence="8" id="KW-1185">Reference proteome</keyword>
<dbReference type="HAMAP" id="MF_00163">
    <property type="entry name" value="Pep_deformylase"/>
    <property type="match status" value="1"/>
</dbReference>
<evidence type="ECO:0000256" key="2">
    <source>
        <dbReference type="ARBA" id="ARBA00022723"/>
    </source>
</evidence>
<gene>
    <name evidence="6" type="primary">def</name>
    <name evidence="7" type="ORF">HZY91_07055</name>
</gene>
<dbReference type="NCBIfam" id="TIGR00079">
    <property type="entry name" value="pept_deformyl"/>
    <property type="match status" value="1"/>
</dbReference>
<evidence type="ECO:0000313" key="7">
    <source>
        <dbReference type="EMBL" id="MBG9986651.1"/>
    </source>
</evidence>
<dbReference type="CDD" id="cd00487">
    <property type="entry name" value="Pep_deformylase"/>
    <property type="match status" value="1"/>
</dbReference>